<dbReference type="AlphaFoldDB" id="A0A439DKN2"/>
<dbReference type="GO" id="GO:0046872">
    <property type="term" value="F:metal ion binding"/>
    <property type="evidence" value="ECO:0007669"/>
    <property type="project" value="UniProtKB-KW"/>
</dbReference>
<keyword evidence="3" id="KW-0479">Metal-binding</keyword>
<dbReference type="GO" id="GO:0005737">
    <property type="term" value="C:cytoplasm"/>
    <property type="evidence" value="ECO:0007669"/>
    <property type="project" value="TreeGrafter"/>
</dbReference>
<evidence type="ECO:0000256" key="7">
    <source>
        <dbReference type="SAM" id="MobiDB-lite"/>
    </source>
</evidence>
<gene>
    <name evidence="9" type="ORF">EKO27_g235</name>
</gene>
<protein>
    <recommendedName>
        <fullName evidence="8">Alcohol dehydrogenase-like N-terminal domain-containing protein</fullName>
    </recommendedName>
</protein>
<dbReference type="SUPFAM" id="SSF50129">
    <property type="entry name" value="GroES-like"/>
    <property type="match status" value="1"/>
</dbReference>
<dbReference type="Proteomes" id="UP000286045">
    <property type="component" value="Unassembled WGS sequence"/>
</dbReference>
<evidence type="ECO:0000256" key="3">
    <source>
        <dbReference type="ARBA" id="ARBA00022723"/>
    </source>
</evidence>
<dbReference type="Gene3D" id="3.90.180.10">
    <property type="entry name" value="Medium-chain alcohol dehydrogenases, catalytic domain"/>
    <property type="match status" value="1"/>
</dbReference>
<evidence type="ECO:0000256" key="4">
    <source>
        <dbReference type="ARBA" id="ARBA00022833"/>
    </source>
</evidence>
<evidence type="ECO:0000313" key="10">
    <source>
        <dbReference type="Proteomes" id="UP000286045"/>
    </source>
</evidence>
<dbReference type="InterPro" id="IPR013154">
    <property type="entry name" value="ADH-like_N"/>
</dbReference>
<name>A0A439DKN2_9PEZI</name>
<dbReference type="PANTHER" id="PTHR42940:SF3">
    <property type="entry name" value="ALCOHOL DEHYDROGENASE 1-RELATED"/>
    <property type="match status" value="1"/>
</dbReference>
<comment type="cofactor">
    <cofactor evidence="1">
        <name>Zn(2+)</name>
        <dbReference type="ChEBI" id="CHEBI:29105"/>
    </cofactor>
</comment>
<feature type="compositionally biased region" description="Polar residues" evidence="7">
    <location>
        <begin position="19"/>
        <end position="39"/>
    </location>
</feature>
<dbReference type="Pfam" id="PF08240">
    <property type="entry name" value="ADH_N"/>
    <property type="match status" value="1"/>
</dbReference>
<dbReference type="GO" id="GO:0004022">
    <property type="term" value="F:alcohol dehydrogenase (NAD+) activity"/>
    <property type="evidence" value="ECO:0007669"/>
    <property type="project" value="TreeGrafter"/>
</dbReference>
<evidence type="ECO:0000256" key="6">
    <source>
        <dbReference type="ARBA" id="ARBA00023027"/>
    </source>
</evidence>
<evidence type="ECO:0000313" key="9">
    <source>
        <dbReference type="EMBL" id="RWA14946.1"/>
    </source>
</evidence>
<proteinExistence type="inferred from homology"/>
<accession>A0A439DKN2</accession>
<feature type="region of interest" description="Disordered" evidence="7">
    <location>
        <begin position="1"/>
        <end position="56"/>
    </location>
</feature>
<feature type="compositionally biased region" description="Basic and acidic residues" evidence="7">
    <location>
        <begin position="1"/>
        <end position="11"/>
    </location>
</feature>
<keyword evidence="4" id="KW-0862">Zinc</keyword>
<dbReference type="InterPro" id="IPR036291">
    <property type="entry name" value="NAD(P)-bd_dom_sf"/>
</dbReference>
<comment type="similarity">
    <text evidence="2">Belongs to the zinc-containing alcohol dehydrogenase family.</text>
</comment>
<keyword evidence="5" id="KW-0560">Oxidoreductase</keyword>
<dbReference type="PANTHER" id="PTHR42940">
    <property type="entry name" value="ALCOHOL DEHYDROGENASE 1-RELATED"/>
    <property type="match status" value="1"/>
</dbReference>
<dbReference type="SUPFAM" id="SSF51735">
    <property type="entry name" value="NAD(P)-binding Rossmann-fold domains"/>
    <property type="match status" value="1"/>
</dbReference>
<dbReference type="STRING" id="363999.A0A439DKN2"/>
<sequence>MEVLATHRDMPDPLGAINHGSSGQPRTPTSRIETPNLQTPYVRDDTESSYPENESNKRVKLTIKEDLHTKTHGLFGEVPEEQVAILTPFVSKPLTLELRTVPVIRPSLGEVVVRIAWTGICASDIYFATGTDATYCSHSHIGGHEGIGHIAQSHDPAHIGQAVGMRFMAYTCGVCCYCLKGVPESCPRQVCFTRHLRGSYQQYATVPYTSLTILPDYVFQHENPAIYTAALCSGAAALKALRKAGIRPNDVVVVIGIGGQIGYLAGVMARRVYSARVVGIDIASKANSSTIGEACDVYLPSPTEGGTHMSDEFQSLLQSTCTKLRADPNLPRGADVVIAAGSSGDSYRDLPSYVCDGGSIGFVGSPTYSVTFDVKRILERQLSIKGTLMGDRQDSYQVMDYIRSGILKPKMNEIELQDLPEYMQGFLAQKNWGKGVARINGPLPSAAPLTR</sequence>
<evidence type="ECO:0000256" key="1">
    <source>
        <dbReference type="ARBA" id="ARBA00001947"/>
    </source>
</evidence>
<comment type="caution">
    <text evidence="9">The sequence shown here is derived from an EMBL/GenBank/DDBJ whole genome shotgun (WGS) entry which is preliminary data.</text>
</comment>
<organism evidence="9 10">
    <name type="scientific">Xylaria grammica</name>
    <dbReference type="NCBI Taxonomy" id="363999"/>
    <lineage>
        <taxon>Eukaryota</taxon>
        <taxon>Fungi</taxon>
        <taxon>Dikarya</taxon>
        <taxon>Ascomycota</taxon>
        <taxon>Pezizomycotina</taxon>
        <taxon>Sordariomycetes</taxon>
        <taxon>Xylariomycetidae</taxon>
        <taxon>Xylariales</taxon>
        <taxon>Xylariaceae</taxon>
        <taxon>Xylaria</taxon>
    </lineage>
</organism>
<evidence type="ECO:0000256" key="5">
    <source>
        <dbReference type="ARBA" id="ARBA00023002"/>
    </source>
</evidence>
<evidence type="ECO:0000259" key="8">
    <source>
        <dbReference type="Pfam" id="PF08240"/>
    </source>
</evidence>
<feature type="domain" description="Alcohol dehydrogenase-like N-terminal" evidence="8">
    <location>
        <begin position="109"/>
        <end position="216"/>
    </location>
</feature>
<dbReference type="EMBL" id="RYZI01000002">
    <property type="protein sequence ID" value="RWA14946.1"/>
    <property type="molecule type" value="Genomic_DNA"/>
</dbReference>
<keyword evidence="10" id="KW-1185">Reference proteome</keyword>
<reference evidence="9 10" key="1">
    <citation type="submission" date="2018-12" db="EMBL/GenBank/DDBJ databases">
        <title>Draft genome sequence of Xylaria grammica IHI A82.</title>
        <authorList>
            <person name="Buettner E."/>
            <person name="Kellner H."/>
        </authorList>
    </citation>
    <scope>NUCLEOTIDE SEQUENCE [LARGE SCALE GENOMIC DNA]</scope>
    <source>
        <strain evidence="9 10">IHI A82</strain>
    </source>
</reference>
<keyword evidence="6" id="KW-0520">NAD</keyword>
<evidence type="ECO:0000256" key="2">
    <source>
        <dbReference type="ARBA" id="ARBA00008072"/>
    </source>
</evidence>
<dbReference type="InterPro" id="IPR011032">
    <property type="entry name" value="GroES-like_sf"/>
</dbReference>
<dbReference type="Gene3D" id="3.40.50.720">
    <property type="entry name" value="NAD(P)-binding Rossmann-like Domain"/>
    <property type="match status" value="1"/>
</dbReference>